<gene>
    <name evidence="2" type="ORF">NSU_4499</name>
</gene>
<keyword evidence="3" id="KW-1185">Reference proteome</keyword>
<comment type="caution">
    <text evidence="2">The sequence shown here is derived from an EMBL/GenBank/DDBJ whole genome shotgun (WGS) entry which is preliminary data.</text>
</comment>
<evidence type="ECO:0000313" key="2">
    <source>
        <dbReference type="EMBL" id="EHJ58557.1"/>
    </source>
</evidence>
<dbReference type="Proteomes" id="UP000004030">
    <property type="component" value="Unassembled WGS sequence"/>
</dbReference>
<organism evidence="2 3">
    <name type="scientific">Novosphingobium pentaromativorans US6-1</name>
    <dbReference type="NCBI Taxonomy" id="1088721"/>
    <lineage>
        <taxon>Bacteria</taxon>
        <taxon>Pseudomonadati</taxon>
        <taxon>Pseudomonadota</taxon>
        <taxon>Alphaproteobacteria</taxon>
        <taxon>Sphingomonadales</taxon>
        <taxon>Sphingomonadaceae</taxon>
        <taxon>Novosphingobium</taxon>
    </lineage>
</organism>
<dbReference type="AlphaFoldDB" id="G6EJH8"/>
<feature type="region of interest" description="Disordered" evidence="1">
    <location>
        <begin position="161"/>
        <end position="183"/>
    </location>
</feature>
<name>G6EJH8_9SPHN</name>
<reference evidence="2 3" key="1">
    <citation type="journal article" date="2012" name="J. Bacteriol.">
        <title>Genome sequence of benzo(a)pyrene-degrading bacterium Novosphingobium pentaromativorans US6-1.</title>
        <authorList>
            <person name="Luo Y.R."/>
            <person name="Kang S.G."/>
            <person name="Kim S.J."/>
            <person name="Kim M.R."/>
            <person name="Li N."/>
            <person name="Lee J.H."/>
            <person name="Kwon K.K."/>
        </authorList>
    </citation>
    <scope>NUCLEOTIDE SEQUENCE [LARGE SCALE GENOMIC DNA]</scope>
    <source>
        <strain evidence="2 3">US6-1</strain>
    </source>
</reference>
<dbReference type="EMBL" id="AGFM01000075">
    <property type="protein sequence ID" value="EHJ58557.1"/>
    <property type="molecule type" value="Genomic_DNA"/>
</dbReference>
<protein>
    <submittedName>
        <fullName evidence="2">Uncharacterized protein</fullName>
    </submittedName>
</protein>
<sequence length="203" mass="22245">MPRRLRQSRLPTKKREKCSVLMAHCSPKSFSHQSTQHQAKNASNFDGMMDANSIRDRINLVVFVEGKEAANSHFPSYCPGFDELVDDHLCFHLSIPPKKQPRDVQFGSVLDLASDAIDWMPASEAVEIGEQRPHPEGGHVIVECCFFLHGCLSQRFAASPNGRPRERGLLPRSASDSCDEAGQSACTIAPPSLGNGTQGRSCG</sequence>
<evidence type="ECO:0000313" key="3">
    <source>
        <dbReference type="Proteomes" id="UP000004030"/>
    </source>
</evidence>
<accession>G6EJH8</accession>
<evidence type="ECO:0000256" key="1">
    <source>
        <dbReference type="SAM" id="MobiDB-lite"/>
    </source>
</evidence>
<proteinExistence type="predicted"/>